<reference evidence="3 4" key="1">
    <citation type="submission" date="2021-04" db="EMBL/GenBank/DDBJ databases">
        <title>Metabacillus sp. strain KIGAM252 whole genome sequence.</title>
        <authorList>
            <person name="Seo M.-J."/>
            <person name="Cho E.-S."/>
            <person name="Hwang C.Y."/>
            <person name="Yoon D.J."/>
        </authorList>
    </citation>
    <scope>NUCLEOTIDE SEQUENCE [LARGE SCALE GENOMIC DNA]</scope>
    <source>
        <strain evidence="3 4">KIGAM252</strain>
    </source>
</reference>
<protein>
    <submittedName>
        <fullName evidence="3">Efflux RND transporter permease subunit</fullName>
    </submittedName>
</protein>
<dbReference type="RefSeq" id="WP_211557563.1">
    <property type="nucleotide sequence ID" value="NZ_JAGVRK010000001.1"/>
</dbReference>
<evidence type="ECO:0000256" key="1">
    <source>
        <dbReference type="SAM" id="MobiDB-lite"/>
    </source>
</evidence>
<feature type="transmembrane region" description="Helical" evidence="2">
    <location>
        <begin position="937"/>
        <end position="958"/>
    </location>
</feature>
<feature type="compositionally biased region" description="Low complexity" evidence="1">
    <location>
        <begin position="686"/>
        <end position="695"/>
    </location>
</feature>
<organism evidence="3 4">
    <name type="scientific">Metabacillus flavus</name>
    <dbReference type="NCBI Taxonomy" id="2823519"/>
    <lineage>
        <taxon>Bacteria</taxon>
        <taxon>Bacillati</taxon>
        <taxon>Bacillota</taxon>
        <taxon>Bacilli</taxon>
        <taxon>Bacillales</taxon>
        <taxon>Bacillaceae</taxon>
        <taxon>Metabacillus</taxon>
    </lineage>
</organism>
<dbReference type="Gene3D" id="1.20.1640.10">
    <property type="entry name" value="Multidrug efflux transporter AcrB transmembrane domain"/>
    <property type="match status" value="3"/>
</dbReference>
<dbReference type="Gene3D" id="3.30.2090.10">
    <property type="entry name" value="Multidrug efflux transporter AcrB TolC docking domain, DN and DC subdomains"/>
    <property type="match status" value="3"/>
</dbReference>
<dbReference type="Gene3D" id="3.30.70.1320">
    <property type="entry name" value="Multidrug efflux transporter AcrB pore domain like"/>
    <property type="match status" value="2"/>
</dbReference>
<feature type="transmembrane region" description="Helical" evidence="2">
    <location>
        <begin position="1015"/>
        <end position="1042"/>
    </location>
</feature>
<evidence type="ECO:0000313" key="3">
    <source>
        <dbReference type="EMBL" id="MBS2968610.1"/>
    </source>
</evidence>
<proteinExistence type="predicted"/>
<dbReference type="PANTHER" id="PTHR32063:SF0">
    <property type="entry name" value="SWARMING MOTILITY PROTEIN SWRC"/>
    <property type="match status" value="1"/>
</dbReference>
<evidence type="ECO:0000313" key="4">
    <source>
        <dbReference type="Proteomes" id="UP000682403"/>
    </source>
</evidence>
<feature type="region of interest" description="Disordered" evidence="1">
    <location>
        <begin position="672"/>
        <end position="696"/>
    </location>
</feature>
<feature type="transmembrane region" description="Helical" evidence="2">
    <location>
        <begin position="911"/>
        <end position="931"/>
    </location>
</feature>
<feature type="transmembrane region" description="Helical" evidence="2">
    <location>
        <begin position="470"/>
        <end position="492"/>
    </location>
</feature>
<keyword evidence="4" id="KW-1185">Reference proteome</keyword>
<feature type="transmembrane region" description="Helical" evidence="2">
    <location>
        <begin position="986"/>
        <end position="1003"/>
    </location>
</feature>
<feature type="transmembrane region" description="Helical" evidence="2">
    <location>
        <begin position="498"/>
        <end position="525"/>
    </location>
</feature>
<dbReference type="SUPFAM" id="SSF82714">
    <property type="entry name" value="Multidrug efflux transporter AcrB TolC docking domain, DN and DC subdomains"/>
    <property type="match status" value="2"/>
</dbReference>
<dbReference type="EMBL" id="JAGVRK010000001">
    <property type="protein sequence ID" value="MBS2968610.1"/>
    <property type="molecule type" value="Genomic_DNA"/>
</dbReference>
<evidence type="ECO:0000256" key="2">
    <source>
        <dbReference type="SAM" id="Phobius"/>
    </source>
</evidence>
<dbReference type="PANTHER" id="PTHR32063">
    <property type="match status" value="1"/>
</dbReference>
<dbReference type="Proteomes" id="UP000682403">
    <property type="component" value="Unassembled WGS sequence"/>
</dbReference>
<sequence length="1059" mass="114542">MNFLTKFSLKNAVAVFIISFLLILGGLYSFTQLKVDLLPNIEFPQVSVEAVYPGASPDDVSEQVTSKLEDEFKGIDGVKSITSSSYESVGIINLEFPFNTDIDKVEDQINTLIGEASLPDTAETKVNRFSFGTFPIFNISLFTKEDADIEKLLQDDVIPELNKISGINSVSVGGLKEEVVRITVDKEKAEKSGLSLSQIKDKINEKYLSFPAGSVVEKDTEIPIRVQEGLNEVNTLKELQLTTAASAPSAAQGGASQGQAPEGQQGQSAQTQAGPPQGAAAGSAQQGPQAAQQEPVKLKDIATIETITERPELTRYNLKDSLSMAITKKQDANTVEVADEVIKTLEKYNDELDYSIGFDQAEGIEKSVETLIREGLLGALFASLAVLVFLRNFRATIIAIVSIPLSLLVTSIFLNQLDISLNIMTLGGMAVAVGRVVDDSIVVIENVFRRVRKTNSGVTNELIEDSTKEILKAITSSTITTVVVFLPLGFVGGITGEFFLPFALTIIFSLITSLLVSVTIVPILARFSFKKVPKEEKEGPLQKFYAGVIEWSLNHKITVIGLSMLLLFGSVFLVSGLGFTFIPNEEQKTLVASVELPSSTTLDKTNDVSLELEKMFDKEEPIEEITAGVGSRDFTTGLKRENKASYFITLKDGTEVSEYIKDLQTKMEKVAEEQAPEAKLGIQEQSSGGPPSNNNVNIDLYSNDLNALSDAAKKVEDYLNKNKDLKYVSNNFAEKQKQAVVTIKPEKADEYGVSGFQVLGTVSDQTKPVDVGDLKLDGQERSVELSYGEDVTSVDKLKDTVIFSQKGPIKLSNVADVKETDAYTSIQRLDGKVYAQVSAQITSDNIAEVSSSVIEGVKKDVDLPKGVSLEGGGGSDDTVQTFQQLGLAMAVAIGLVYITMLITFGQARIPFVILSSLIFVPVGSLLGLYLAKEPLSVSVMIGLLMLIGIVTTNAIVMVDRIGQNREQKGLVIREALIEAGKTRLRPILMTAFATIAALLPLAFTTSSGTLISKGLAITVIGGLTSSTLLTLIIVPVVYELFFIKQAKKERKRNSVSAEA</sequence>
<name>A0ABS5LD02_9BACI</name>
<feature type="transmembrane region" description="Helical" evidence="2">
    <location>
        <begin position="397"/>
        <end position="417"/>
    </location>
</feature>
<feature type="transmembrane region" description="Helical" evidence="2">
    <location>
        <begin position="885"/>
        <end position="904"/>
    </location>
</feature>
<feature type="transmembrane region" description="Helical" evidence="2">
    <location>
        <begin position="12"/>
        <end position="30"/>
    </location>
</feature>
<keyword evidence="2" id="KW-0812">Transmembrane</keyword>
<dbReference type="PRINTS" id="PR00702">
    <property type="entry name" value="ACRIFLAVINRP"/>
</dbReference>
<dbReference type="Gene3D" id="3.30.70.1440">
    <property type="entry name" value="Multidrug efflux transporter AcrB pore domain"/>
    <property type="match status" value="1"/>
</dbReference>
<feature type="transmembrane region" description="Helical" evidence="2">
    <location>
        <begin position="559"/>
        <end position="582"/>
    </location>
</feature>
<gene>
    <name evidence="3" type="ORF">J9317_07550</name>
</gene>
<dbReference type="InterPro" id="IPR027463">
    <property type="entry name" value="AcrB_DN_DC_subdom"/>
</dbReference>
<keyword evidence="2" id="KW-0472">Membrane</keyword>
<comment type="caution">
    <text evidence="3">The sequence shown here is derived from an EMBL/GenBank/DDBJ whole genome shotgun (WGS) entry which is preliminary data.</text>
</comment>
<dbReference type="SUPFAM" id="SSF82693">
    <property type="entry name" value="Multidrug efflux transporter AcrB pore domain, PN1, PN2, PC1 and PC2 subdomains"/>
    <property type="match status" value="3"/>
</dbReference>
<dbReference type="InterPro" id="IPR001036">
    <property type="entry name" value="Acrflvin-R"/>
</dbReference>
<dbReference type="Gene3D" id="3.30.70.1430">
    <property type="entry name" value="Multidrug efflux transporter AcrB pore domain"/>
    <property type="match status" value="2"/>
</dbReference>
<feature type="region of interest" description="Disordered" evidence="1">
    <location>
        <begin position="244"/>
        <end position="295"/>
    </location>
</feature>
<keyword evidence="2" id="KW-1133">Transmembrane helix</keyword>
<dbReference type="Pfam" id="PF00873">
    <property type="entry name" value="ACR_tran"/>
    <property type="match status" value="2"/>
</dbReference>
<accession>A0ABS5LD02</accession>
<feature type="compositionally biased region" description="Low complexity" evidence="1">
    <location>
        <begin position="244"/>
        <end position="293"/>
    </location>
</feature>
<dbReference type="SUPFAM" id="SSF82866">
    <property type="entry name" value="Multidrug efflux transporter AcrB transmembrane domain"/>
    <property type="match status" value="2"/>
</dbReference>